<evidence type="ECO:0000256" key="3">
    <source>
        <dbReference type="ARBA" id="ARBA00022980"/>
    </source>
</evidence>
<dbReference type="EMBL" id="QMFY01000011">
    <property type="protein sequence ID" value="RAV99362.1"/>
    <property type="molecule type" value="Genomic_DNA"/>
</dbReference>
<sequence>MTREEKAQIIEELSEKFANNAHFYITDATGFTVAQVNNFRRLCFKSGIEYKVYKNTLIRKALEKQEGTDYSPLFKALHGFSGVMFSKEVGNLPAKVIKEFRIKLDGKPVLKAASINSDLFVGDENLNMLSELKSKNELIGDVIALLQSPAKNLISALTSSSNNKVAGLVKALEERASK</sequence>
<comment type="function">
    <text evidence="1 6">Forms part of the ribosomal stalk, playing a central role in the interaction of the ribosome with GTP-bound translation factors.</text>
</comment>
<evidence type="ECO:0000256" key="6">
    <source>
        <dbReference type="HAMAP-Rule" id="MF_00362"/>
    </source>
</evidence>
<dbReference type="HAMAP" id="MF_00362">
    <property type="entry name" value="Ribosomal_uL10"/>
    <property type="match status" value="1"/>
</dbReference>
<dbReference type="Gene3D" id="3.30.70.1730">
    <property type="match status" value="1"/>
</dbReference>
<keyword evidence="6" id="KW-0699">rRNA-binding</keyword>
<dbReference type="GO" id="GO:0070180">
    <property type="term" value="F:large ribosomal subunit rRNA binding"/>
    <property type="evidence" value="ECO:0007669"/>
    <property type="project" value="UniProtKB-UniRule"/>
</dbReference>
<dbReference type="PROSITE" id="PS01109">
    <property type="entry name" value="RIBOSOMAL_L10"/>
    <property type="match status" value="1"/>
</dbReference>
<name>A0A364Y0D1_9BACT</name>
<dbReference type="RefSeq" id="WP_112748551.1">
    <property type="nucleotide sequence ID" value="NZ_QMFY01000011.1"/>
</dbReference>
<evidence type="ECO:0000256" key="5">
    <source>
        <dbReference type="ARBA" id="ARBA00035202"/>
    </source>
</evidence>
<keyword evidence="6" id="KW-0694">RNA-binding</keyword>
<keyword evidence="8" id="KW-1185">Reference proteome</keyword>
<keyword evidence="4 6" id="KW-0687">Ribonucleoprotein</keyword>
<dbReference type="PANTHER" id="PTHR11560">
    <property type="entry name" value="39S RIBOSOMAL PROTEIN L10, MITOCHONDRIAL"/>
    <property type="match status" value="1"/>
</dbReference>
<dbReference type="InterPro" id="IPR047865">
    <property type="entry name" value="Ribosomal_uL10_bac_type"/>
</dbReference>
<dbReference type="Proteomes" id="UP000251889">
    <property type="component" value="Unassembled WGS sequence"/>
</dbReference>
<organism evidence="7 8">
    <name type="scientific">Pseudochryseolinea flava</name>
    <dbReference type="NCBI Taxonomy" id="2059302"/>
    <lineage>
        <taxon>Bacteria</taxon>
        <taxon>Pseudomonadati</taxon>
        <taxon>Bacteroidota</taxon>
        <taxon>Cytophagia</taxon>
        <taxon>Cytophagales</taxon>
        <taxon>Fulvivirgaceae</taxon>
        <taxon>Pseudochryseolinea</taxon>
    </lineage>
</organism>
<evidence type="ECO:0000256" key="1">
    <source>
        <dbReference type="ARBA" id="ARBA00002633"/>
    </source>
</evidence>
<gene>
    <name evidence="6" type="primary">rplJ</name>
    <name evidence="7" type="ORF">DQQ10_19230</name>
</gene>
<evidence type="ECO:0000313" key="8">
    <source>
        <dbReference type="Proteomes" id="UP000251889"/>
    </source>
</evidence>
<dbReference type="Pfam" id="PF00466">
    <property type="entry name" value="Ribosomal_L10"/>
    <property type="match status" value="1"/>
</dbReference>
<proteinExistence type="inferred from homology"/>
<comment type="caution">
    <text evidence="7">The sequence shown here is derived from an EMBL/GenBank/DDBJ whole genome shotgun (WGS) entry which is preliminary data.</text>
</comment>
<dbReference type="GO" id="GO:0006412">
    <property type="term" value="P:translation"/>
    <property type="evidence" value="ECO:0007669"/>
    <property type="project" value="UniProtKB-UniRule"/>
</dbReference>
<dbReference type="SUPFAM" id="SSF160369">
    <property type="entry name" value="Ribosomal protein L10-like"/>
    <property type="match status" value="1"/>
</dbReference>
<evidence type="ECO:0000256" key="4">
    <source>
        <dbReference type="ARBA" id="ARBA00023274"/>
    </source>
</evidence>
<accession>A0A364Y0D1</accession>
<dbReference type="OrthoDB" id="1523686at2"/>
<dbReference type="AlphaFoldDB" id="A0A364Y0D1"/>
<dbReference type="InterPro" id="IPR043141">
    <property type="entry name" value="Ribosomal_uL10-like_sf"/>
</dbReference>
<reference evidence="7 8" key="1">
    <citation type="submission" date="2018-06" db="EMBL/GenBank/DDBJ databases">
        <title>Chryseolinea flavus sp. nov., a member of the phylum Bacteroidetes isolated from soil.</title>
        <authorList>
            <person name="Li Y."/>
            <person name="Wang J."/>
        </authorList>
    </citation>
    <scope>NUCLEOTIDE SEQUENCE [LARGE SCALE GENOMIC DNA]</scope>
    <source>
        <strain evidence="7 8">SDU1-6</strain>
    </source>
</reference>
<protein>
    <recommendedName>
        <fullName evidence="5 6">Large ribosomal subunit protein uL10</fullName>
    </recommendedName>
</protein>
<dbReference type="NCBIfam" id="NF000955">
    <property type="entry name" value="PRK00099.1-1"/>
    <property type="match status" value="1"/>
</dbReference>
<dbReference type="InterPro" id="IPR022973">
    <property type="entry name" value="Ribosomal_uL10_bac"/>
</dbReference>
<dbReference type="CDD" id="cd05797">
    <property type="entry name" value="Ribosomal_L10"/>
    <property type="match status" value="1"/>
</dbReference>
<dbReference type="InterPro" id="IPR001790">
    <property type="entry name" value="Ribosomal_uL10"/>
</dbReference>
<dbReference type="InterPro" id="IPR002363">
    <property type="entry name" value="Ribosomal_uL10_CS_bac"/>
</dbReference>
<comment type="similarity">
    <text evidence="2 6">Belongs to the universal ribosomal protein uL10 family.</text>
</comment>
<dbReference type="GO" id="GO:0003735">
    <property type="term" value="F:structural constituent of ribosome"/>
    <property type="evidence" value="ECO:0007669"/>
    <property type="project" value="InterPro"/>
</dbReference>
<comment type="subunit">
    <text evidence="6">Part of the ribosomal stalk of the 50S ribosomal subunit. The N-terminus interacts with L11 and the large rRNA to form the base of the stalk. The C-terminus forms an elongated spine to which L12 dimers bind in a sequential fashion forming a multimeric L10(L12)X complex.</text>
</comment>
<evidence type="ECO:0000313" key="7">
    <source>
        <dbReference type="EMBL" id="RAV99362.1"/>
    </source>
</evidence>
<dbReference type="GO" id="GO:0015934">
    <property type="term" value="C:large ribosomal subunit"/>
    <property type="evidence" value="ECO:0007669"/>
    <property type="project" value="InterPro"/>
</dbReference>
<evidence type="ECO:0000256" key="2">
    <source>
        <dbReference type="ARBA" id="ARBA00008889"/>
    </source>
</evidence>
<keyword evidence="3 6" id="KW-0689">Ribosomal protein</keyword>